<protein>
    <submittedName>
        <fullName evidence="2">Uncharacterized protein</fullName>
    </submittedName>
</protein>
<evidence type="ECO:0000256" key="1">
    <source>
        <dbReference type="SAM" id="Phobius"/>
    </source>
</evidence>
<sequence>MAQTSKWFRLYNALLECQYFDDVGRDAWAYWRILSPVMPLILILFVHEILLIVAALSKRGILQTPIYIGLLIIFSGLVQTNFAFLGEIVFLKKPYQTGGNHTNINDAIALAHLTTAEATLGVIWAGSIPYYTGRISIDFLGKNDKYIARLNPDLSKPAWHGMRGVPGHNKYDLNYSIKLKQPTYVQTFDWGKFVWGQQDISAWAENQYVEVKYKGIRLFFHKDSQAVRWDELKRSN</sequence>
<accession>A0A0A6PJ65</accession>
<feature type="transmembrane region" description="Helical" evidence="1">
    <location>
        <begin position="29"/>
        <end position="54"/>
    </location>
</feature>
<feature type="transmembrane region" description="Helical" evidence="1">
    <location>
        <begin position="66"/>
        <end position="86"/>
    </location>
</feature>
<evidence type="ECO:0000313" key="3">
    <source>
        <dbReference type="Proteomes" id="UP000030428"/>
    </source>
</evidence>
<organism evidence="2 3">
    <name type="scientific">Candidatus Thiomargarita nelsonii</name>
    <dbReference type="NCBI Taxonomy" id="1003181"/>
    <lineage>
        <taxon>Bacteria</taxon>
        <taxon>Pseudomonadati</taxon>
        <taxon>Pseudomonadota</taxon>
        <taxon>Gammaproteobacteria</taxon>
        <taxon>Thiotrichales</taxon>
        <taxon>Thiotrichaceae</taxon>
        <taxon>Thiomargarita</taxon>
    </lineage>
</organism>
<keyword evidence="3" id="KW-1185">Reference proteome</keyword>
<dbReference type="EMBL" id="JSZA02000035">
    <property type="protein sequence ID" value="KHD05934.1"/>
    <property type="molecule type" value="Genomic_DNA"/>
</dbReference>
<proteinExistence type="predicted"/>
<keyword evidence="1" id="KW-0472">Membrane</keyword>
<name>A0A0A6PJ65_9GAMM</name>
<gene>
    <name evidence="2" type="ORF">PN36_11490</name>
</gene>
<dbReference type="AlphaFoldDB" id="A0A0A6PJ65"/>
<dbReference type="Proteomes" id="UP000030428">
    <property type="component" value="Unassembled WGS sequence"/>
</dbReference>
<reference evidence="2 3" key="1">
    <citation type="journal article" date="2016" name="Front. Microbiol.">
        <title>Single-Cell (Meta-)Genomics of a Dimorphic Candidatus Thiomargarita nelsonii Reveals Genomic Plasticity.</title>
        <authorList>
            <person name="Flood B.E."/>
            <person name="Fliss P."/>
            <person name="Jones D.S."/>
            <person name="Dick G.J."/>
            <person name="Jain S."/>
            <person name="Kaster A.K."/>
            <person name="Winkel M."/>
            <person name="Mussmann M."/>
            <person name="Bailey J."/>
        </authorList>
    </citation>
    <scope>NUCLEOTIDE SEQUENCE [LARGE SCALE GENOMIC DNA]</scope>
    <source>
        <strain evidence="2">Hydrate Ridge</strain>
    </source>
</reference>
<keyword evidence="1" id="KW-1133">Transmembrane helix</keyword>
<evidence type="ECO:0000313" key="2">
    <source>
        <dbReference type="EMBL" id="KHD05934.1"/>
    </source>
</evidence>
<keyword evidence="1" id="KW-0812">Transmembrane</keyword>
<comment type="caution">
    <text evidence="2">The sequence shown here is derived from an EMBL/GenBank/DDBJ whole genome shotgun (WGS) entry which is preliminary data.</text>
</comment>